<evidence type="ECO:0000256" key="1">
    <source>
        <dbReference type="SAM" id="MobiDB-lite"/>
    </source>
</evidence>
<gene>
    <name evidence="2" type="ORF">RPR59_00770</name>
</gene>
<proteinExistence type="predicted"/>
<organism evidence="2 3">
    <name type="scientific">Stakelama saccharophila</name>
    <dbReference type="NCBI Taxonomy" id="3075605"/>
    <lineage>
        <taxon>Bacteria</taxon>
        <taxon>Pseudomonadati</taxon>
        <taxon>Pseudomonadota</taxon>
        <taxon>Alphaproteobacteria</taxon>
        <taxon>Sphingomonadales</taxon>
        <taxon>Sphingomonadaceae</taxon>
        <taxon>Stakelama</taxon>
    </lineage>
</organism>
<sequence>MADKPISFMVMVVQLVPVLAAMLSVQQAQPPRKPAAKQGDDVVVTAPTERSLDVFVEQMTRLRRGDQLARWNTLVCPRILGLNDEHAAIIAGRVRQIARALDIPVDDDSDCQGNIIVVVTRDANAFTKGLLERYPRLAQDPSHGVGHLDSLKERLLKPRPVRWLGADRTRSPARSSAMASRLSVPARRDAILSLAIVDRTDQKGANWQQLADYLSMVALAKPDMETRYNPASILSLYQPHPGEGPPPGLSAIDYRYLQALYRTDAGRSADQQRSAIRAMMKRPMNDNGTGGHHTRERGPEE</sequence>
<keyword evidence="3" id="KW-1185">Reference proteome</keyword>
<dbReference type="RefSeq" id="WP_313915656.1">
    <property type="nucleotide sequence ID" value="NZ_CP135076.1"/>
</dbReference>
<name>A0ABZ0B958_9SPHN</name>
<dbReference type="Proteomes" id="UP001302249">
    <property type="component" value="Chromosome"/>
</dbReference>
<evidence type="ECO:0008006" key="4">
    <source>
        <dbReference type="Google" id="ProtNLM"/>
    </source>
</evidence>
<dbReference type="EMBL" id="CP135076">
    <property type="protein sequence ID" value="WNO53824.1"/>
    <property type="molecule type" value="Genomic_DNA"/>
</dbReference>
<accession>A0ABZ0B958</accession>
<evidence type="ECO:0000313" key="3">
    <source>
        <dbReference type="Proteomes" id="UP001302249"/>
    </source>
</evidence>
<protein>
    <recommendedName>
        <fullName evidence="4">DUF2927 domain-containing protein</fullName>
    </recommendedName>
</protein>
<evidence type="ECO:0000313" key="2">
    <source>
        <dbReference type="EMBL" id="WNO53824.1"/>
    </source>
</evidence>
<feature type="region of interest" description="Disordered" evidence="1">
    <location>
        <begin position="280"/>
        <end position="301"/>
    </location>
</feature>
<reference evidence="2 3" key="1">
    <citation type="submission" date="2023-09" db="EMBL/GenBank/DDBJ databases">
        <authorList>
            <person name="Rey-Velasco X."/>
        </authorList>
    </citation>
    <scope>NUCLEOTIDE SEQUENCE [LARGE SCALE GENOMIC DNA]</scope>
    <source>
        <strain evidence="2 3">W311</strain>
    </source>
</reference>